<accession>A0A4Y7Q2V1</accession>
<dbReference type="Proteomes" id="UP000294933">
    <property type="component" value="Unassembled WGS sequence"/>
</dbReference>
<protein>
    <submittedName>
        <fullName evidence="1">Uncharacterized protein</fullName>
    </submittedName>
</protein>
<dbReference type="EMBL" id="ML170182">
    <property type="protein sequence ID" value="TDL21189.1"/>
    <property type="molecule type" value="Genomic_DNA"/>
</dbReference>
<evidence type="ECO:0000313" key="2">
    <source>
        <dbReference type="Proteomes" id="UP000294933"/>
    </source>
</evidence>
<proteinExistence type="predicted"/>
<dbReference type="OrthoDB" id="3365698at2759"/>
<keyword evidence="2" id="KW-1185">Reference proteome</keyword>
<name>A0A4Y7Q2V1_9AGAM</name>
<gene>
    <name evidence="1" type="ORF">BD410DRAFT_804382</name>
</gene>
<dbReference type="VEuPathDB" id="FungiDB:BD410DRAFT_804382"/>
<dbReference type="AlphaFoldDB" id="A0A4Y7Q2V1"/>
<organism evidence="1 2">
    <name type="scientific">Rickenella mellea</name>
    <dbReference type="NCBI Taxonomy" id="50990"/>
    <lineage>
        <taxon>Eukaryota</taxon>
        <taxon>Fungi</taxon>
        <taxon>Dikarya</taxon>
        <taxon>Basidiomycota</taxon>
        <taxon>Agaricomycotina</taxon>
        <taxon>Agaricomycetes</taxon>
        <taxon>Hymenochaetales</taxon>
        <taxon>Rickenellaceae</taxon>
        <taxon>Rickenella</taxon>
    </lineage>
</organism>
<evidence type="ECO:0000313" key="1">
    <source>
        <dbReference type="EMBL" id="TDL21189.1"/>
    </source>
</evidence>
<dbReference type="STRING" id="50990.A0A4Y7Q2V1"/>
<sequence>MSLYRRPFCVAGSQRRRWIMERKHGFKQATFQDMDNSGLDRLLKLLTCVKKKGMVETFTEQRWCGTDEEKRCNRESNPDFHPEPLISLLQALEESKSCLDTLHDIRRHLWKRIRILQKQVMPLVFEVGIKRLPDDVLALIFESGHRSTETCEFSLSISHVSCRFRQIALRTPLLWTRYDDSHTESQTQTFLARSGQLGLEILPYATFVPAIRPFLQLLGTHSRRWSRLFIATEETESIITELGITHLPHLRVDGEIDVASLARALYRMPNLRKFTLEFSGSKVVREIHPLDPTEIPPPHSFHIDKLKLSIKYQTSRTVCHFVYAALEYLLPSVVEMSITQLAEGAPQHYLGNFKGKMFPYGIIVKFHIPQPFDILVTLDELVKQCPIVDTVYFDAQTGIDLSSWRFQAKDWSKYSALRHLQFRNCDLLEKEISEEFLLELADEAGGKLKWML</sequence>
<reference evidence="1 2" key="1">
    <citation type="submission" date="2018-06" db="EMBL/GenBank/DDBJ databases">
        <title>A transcriptomic atlas of mushroom development highlights an independent origin of complex multicellularity.</title>
        <authorList>
            <consortium name="DOE Joint Genome Institute"/>
            <person name="Krizsan K."/>
            <person name="Almasi E."/>
            <person name="Merenyi Z."/>
            <person name="Sahu N."/>
            <person name="Viragh M."/>
            <person name="Koszo T."/>
            <person name="Mondo S."/>
            <person name="Kiss B."/>
            <person name="Balint B."/>
            <person name="Kues U."/>
            <person name="Barry K."/>
            <person name="Hegedus J.C."/>
            <person name="Henrissat B."/>
            <person name="Johnson J."/>
            <person name="Lipzen A."/>
            <person name="Ohm R."/>
            <person name="Nagy I."/>
            <person name="Pangilinan J."/>
            <person name="Yan J."/>
            <person name="Xiong Y."/>
            <person name="Grigoriev I.V."/>
            <person name="Hibbett D.S."/>
            <person name="Nagy L.G."/>
        </authorList>
    </citation>
    <scope>NUCLEOTIDE SEQUENCE [LARGE SCALE GENOMIC DNA]</scope>
    <source>
        <strain evidence="1 2">SZMC22713</strain>
    </source>
</reference>